<comment type="caution">
    <text evidence="1">The sequence shown here is derived from an EMBL/GenBank/DDBJ whole genome shotgun (WGS) entry which is preliminary data.</text>
</comment>
<name>A0A953ND81_9BURK</name>
<evidence type="ECO:0000313" key="2">
    <source>
        <dbReference type="Proteomes" id="UP000739565"/>
    </source>
</evidence>
<dbReference type="RefSeq" id="WP_259661610.1">
    <property type="nucleotide sequence ID" value="NZ_JAHXRI010000010.1"/>
</dbReference>
<evidence type="ECO:0000313" key="1">
    <source>
        <dbReference type="EMBL" id="MBZ1351195.1"/>
    </source>
</evidence>
<accession>A0A953ND81</accession>
<keyword evidence="2" id="KW-1185">Reference proteome</keyword>
<dbReference type="Proteomes" id="UP000739565">
    <property type="component" value="Unassembled WGS sequence"/>
</dbReference>
<protein>
    <submittedName>
        <fullName evidence="1">Uncharacterized protein</fullName>
    </submittedName>
</protein>
<proteinExistence type="predicted"/>
<dbReference type="EMBL" id="JAHXRI010000010">
    <property type="protein sequence ID" value="MBZ1351195.1"/>
    <property type="molecule type" value="Genomic_DNA"/>
</dbReference>
<reference evidence="1" key="1">
    <citation type="submission" date="2021-07" db="EMBL/GenBank/DDBJ databases">
        <title>New genus and species of the family Alcaligenaceae.</title>
        <authorList>
            <person name="Hahn M.W."/>
        </authorList>
    </citation>
    <scope>NUCLEOTIDE SEQUENCE</scope>
    <source>
        <strain evidence="1">LF4-65</strain>
    </source>
</reference>
<organism evidence="1 2">
    <name type="scientific">Zwartia hollandica</name>
    <dbReference type="NCBI Taxonomy" id="324606"/>
    <lineage>
        <taxon>Bacteria</taxon>
        <taxon>Pseudomonadati</taxon>
        <taxon>Pseudomonadota</taxon>
        <taxon>Betaproteobacteria</taxon>
        <taxon>Burkholderiales</taxon>
        <taxon>Alcaligenaceae</taxon>
        <taxon>Zwartia</taxon>
    </lineage>
</organism>
<sequence>MKTKHAEVRAQQRGINDGVEHLLQVYGEVRPATHGCVVRFFSKKSIKEMEADFGHVFIAKNHENLRSYLIESRADRAIVTVGKLYQNQRLTKSKVNRLYH</sequence>
<gene>
    <name evidence="1" type="ORF">KZZ10_11105</name>
</gene>
<dbReference type="AlphaFoldDB" id="A0A953ND81"/>